<accession>A0A8C0XL04</accession>
<protein>
    <submittedName>
        <fullName evidence="1">Uncharacterized protein</fullName>
    </submittedName>
</protein>
<dbReference type="Ensembl" id="ENSCCNT00000037603.1">
    <property type="protein sequence ID" value="ENSCCNP00000029821.1"/>
    <property type="gene ID" value="ENSCCNG00000028600.1"/>
</dbReference>
<sequence>MRALSLVRAAVARVGAPALRPGGGVVLAQCIFTSKRKTGCKTKIMDRKIGKVGHRK</sequence>
<dbReference type="AlphaFoldDB" id="A0A8C0XL04"/>
<organism evidence="1">
    <name type="scientific">Castor canadensis</name>
    <name type="common">American beaver</name>
    <dbReference type="NCBI Taxonomy" id="51338"/>
    <lineage>
        <taxon>Eukaryota</taxon>
        <taxon>Metazoa</taxon>
        <taxon>Chordata</taxon>
        <taxon>Craniata</taxon>
        <taxon>Vertebrata</taxon>
        <taxon>Euteleostomi</taxon>
        <taxon>Mammalia</taxon>
        <taxon>Eutheria</taxon>
        <taxon>Euarchontoglires</taxon>
        <taxon>Glires</taxon>
        <taxon>Rodentia</taxon>
        <taxon>Castorimorpha</taxon>
        <taxon>Castoridae</taxon>
        <taxon>Castor</taxon>
    </lineage>
</organism>
<reference evidence="1" key="1">
    <citation type="submission" date="2023-09" db="UniProtKB">
        <authorList>
            <consortium name="Ensembl"/>
        </authorList>
    </citation>
    <scope>IDENTIFICATION</scope>
</reference>
<evidence type="ECO:0000313" key="1">
    <source>
        <dbReference type="Ensembl" id="ENSCCNP00000029821.1"/>
    </source>
</evidence>
<name>A0A8C0XL04_CASCN</name>
<proteinExistence type="predicted"/>